<dbReference type="EMBL" id="JARXYA010000005">
    <property type="protein sequence ID" value="MDH6503874.1"/>
    <property type="molecule type" value="Genomic_DNA"/>
</dbReference>
<keyword evidence="1" id="KW-0732">Signal</keyword>
<gene>
    <name evidence="2" type="ORF">M2127_001178</name>
</gene>
<feature type="chain" id="PRO_5041330998" description="Lipoprotein" evidence="1">
    <location>
        <begin position="22"/>
        <end position="269"/>
    </location>
</feature>
<reference evidence="2" key="1">
    <citation type="submission" date="2023-04" db="EMBL/GenBank/DDBJ databases">
        <title>Genome Encyclopedia of Bacteria and Archaea VI: Functional Genomics of Type Strains.</title>
        <authorList>
            <person name="Whitman W."/>
        </authorList>
    </citation>
    <scope>NUCLEOTIDE SEQUENCE</scope>
    <source>
        <strain evidence="2">Enz.4-51</strain>
    </source>
</reference>
<dbReference type="GeneID" id="83596068"/>
<sequence>MKILPSFFCLLLCLSAFPSWADDGKPTNDFLGLQSDPSPFSSQHILEFWGYHDYQGSGDYSNTLRLRYYQPAALDSWRGTLRLDTAYVANYGPSEINQSSRSYSAGNTMLTVWGNHPGFLENWGGTLGGRIIFPFGNNGQWTLGPQVGQVFQSVEGSHALLNDFSPLMRYLYGFAASGTPLSNQPPPLRRLGLYPTLGFNITPNTQIRLWDENGVYYNTAGGGWFVPIDAMVTHRFNKDFLIAIGASKQVVQTYQEYNWSVYGKLSFNF</sequence>
<dbReference type="AlphaFoldDB" id="A0AA43S4U6"/>
<name>A0AA43S4U6_9BURK</name>
<accession>A0AA43S4U6</accession>
<protein>
    <recommendedName>
        <fullName evidence="4">Lipoprotein</fullName>
    </recommendedName>
</protein>
<proteinExistence type="predicted"/>
<feature type="signal peptide" evidence="1">
    <location>
        <begin position="1"/>
        <end position="21"/>
    </location>
</feature>
<evidence type="ECO:0000256" key="1">
    <source>
        <dbReference type="SAM" id="SignalP"/>
    </source>
</evidence>
<evidence type="ECO:0000313" key="3">
    <source>
        <dbReference type="Proteomes" id="UP001161160"/>
    </source>
</evidence>
<dbReference type="RefSeq" id="WP_280741881.1">
    <property type="nucleotide sequence ID" value="NZ_JARXVV010000007.1"/>
</dbReference>
<comment type="caution">
    <text evidence="2">The sequence shown here is derived from an EMBL/GenBank/DDBJ whole genome shotgun (WGS) entry which is preliminary data.</text>
</comment>
<organism evidence="2 3">
    <name type="scientific">Polynucleobacter sphagniphilus</name>
    <dbReference type="NCBI Taxonomy" id="1743169"/>
    <lineage>
        <taxon>Bacteria</taxon>
        <taxon>Pseudomonadati</taxon>
        <taxon>Pseudomonadota</taxon>
        <taxon>Betaproteobacteria</taxon>
        <taxon>Burkholderiales</taxon>
        <taxon>Burkholderiaceae</taxon>
        <taxon>Polynucleobacter</taxon>
    </lineage>
</organism>
<evidence type="ECO:0000313" key="2">
    <source>
        <dbReference type="EMBL" id="MDH6503874.1"/>
    </source>
</evidence>
<keyword evidence="3" id="KW-1185">Reference proteome</keyword>
<evidence type="ECO:0008006" key="4">
    <source>
        <dbReference type="Google" id="ProtNLM"/>
    </source>
</evidence>
<dbReference type="Proteomes" id="UP001161160">
    <property type="component" value="Unassembled WGS sequence"/>
</dbReference>